<dbReference type="GeneID" id="68665125"/>
<keyword evidence="2" id="KW-0496">Mitochondrion</keyword>
<geneLocation type="mitochondrion" evidence="2"/>
<gene>
    <name evidence="2" type="primary">orf231</name>
</gene>
<dbReference type="EMBL" id="MW538937">
    <property type="protein sequence ID" value="UBU98463.1"/>
    <property type="molecule type" value="Genomic_DNA"/>
</dbReference>
<name>A0A8K1MGE6_9PEZI</name>
<organism evidence="2">
    <name type="scientific">Morchella brunnea</name>
    <dbReference type="NCBI Taxonomy" id="1174671"/>
    <lineage>
        <taxon>Eukaryota</taxon>
        <taxon>Fungi</taxon>
        <taxon>Dikarya</taxon>
        <taxon>Ascomycota</taxon>
        <taxon>Pezizomycotina</taxon>
        <taxon>Pezizomycetes</taxon>
        <taxon>Pezizales</taxon>
        <taxon>Morchellaceae</taxon>
        <taxon>Morchella</taxon>
    </lineage>
</organism>
<sequence length="231" mass="25429">MQTFSCAQRATQHFPTHPFQLRPRLRVVVGWRDGWVGKCRQGTGTASGSVLAPLMKLCRGKKSKAIGGGEYGVKFTTKACFPRARKIRKAGFLHILLFLFHPAAYSSAIPTFATFISDGRLEGGLKACMAETRTFKRIKEGNILEKIPKKNKKHSPLLPPPPTPPWSWGPSYRDAMGASQGMWWEGSHCMHCGRHARLQGMKGDMQGHTGNTTTMGHRDTSLTPPGSGVVE</sequence>
<evidence type="ECO:0000313" key="2">
    <source>
        <dbReference type="EMBL" id="UBU98463.1"/>
    </source>
</evidence>
<accession>A0A8K1MGE6</accession>
<feature type="region of interest" description="Disordered" evidence="1">
    <location>
        <begin position="206"/>
        <end position="231"/>
    </location>
</feature>
<reference evidence="2" key="1">
    <citation type="submission" date="2021-01" db="EMBL/GenBank/DDBJ databases">
        <authorList>
            <person name="Sun H.-H."/>
            <person name="Zhang S."/>
            <person name="Zhang Y.-J."/>
        </authorList>
    </citation>
    <scope>NUCLEOTIDE SEQUENCE</scope>
    <source>
        <strain evidence="2">CMM1</strain>
    </source>
</reference>
<dbReference type="RefSeq" id="YP_010218802.1">
    <property type="nucleotide sequence ID" value="NC_058917.1"/>
</dbReference>
<protein>
    <submittedName>
        <fullName evidence="2">Uncharacterized protein</fullName>
    </submittedName>
</protein>
<proteinExistence type="predicted"/>
<dbReference type="AlphaFoldDB" id="A0A8K1MGE6"/>
<evidence type="ECO:0000256" key="1">
    <source>
        <dbReference type="SAM" id="MobiDB-lite"/>
    </source>
</evidence>